<evidence type="ECO:0000313" key="4">
    <source>
        <dbReference type="Proteomes" id="UP001589836"/>
    </source>
</evidence>
<dbReference type="PANTHER" id="PTHR10907:SF47">
    <property type="entry name" value="REGUCALCIN"/>
    <property type="match status" value="1"/>
</dbReference>
<dbReference type="InterPro" id="IPR005511">
    <property type="entry name" value="SMP-30"/>
</dbReference>
<evidence type="ECO:0000313" key="3">
    <source>
        <dbReference type="EMBL" id="MFC0523268.1"/>
    </source>
</evidence>
<accession>A0ABV6LLI8</accession>
<feature type="domain" description="SMP-30/Gluconolactonase/LRE-like region" evidence="2">
    <location>
        <begin position="13"/>
        <end position="255"/>
    </location>
</feature>
<dbReference type="Proteomes" id="UP001589836">
    <property type="component" value="Unassembled WGS sequence"/>
</dbReference>
<evidence type="ECO:0000259" key="2">
    <source>
        <dbReference type="Pfam" id="PF08450"/>
    </source>
</evidence>
<gene>
    <name evidence="3" type="ORF">ACFFGV_06615</name>
</gene>
<organism evidence="3 4">
    <name type="scientific">Pontibacillus salicampi</name>
    <dbReference type="NCBI Taxonomy" id="1449801"/>
    <lineage>
        <taxon>Bacteria</taxon>
        <taxon>Bacillati</taxon>
        <taxon>Bacillota</taxon>
        <taxon>Bacilli</taxon>
        <taxon>Bacillales</taxon>
        <taxon>Bacillaceae</taxon>
        <taxon>Pontibacillus</taxon>
    </lineage>
</organism>
<dbReference type="InterPro" id="IPR011042">
    <property type="entry name" value="6-blade_b-propeller_TolB-like"/>
</dbReference>
<keyword evidence="3" id="KW-0378">Hydrolase</keyword>
<dbReference type="SUPFAM" id="SSF63829">
    <property type="entry name" value="Calcium-dependent phosphotriesterase"/>
    <property type="match status" value="1"/>
</dbReference>
<sequence>MSAEVFVNIQCLLGEGPYYDEQNAALYWVDILDKKVYCYTIENEELHTKEFDQHVGCLAPRENGGFILGMEKGVYSYDWQTDTLAHIAEPEPHLPENRFNDGKCDPMGRFFVGSMDHKEKQTTGSLYMVADDHNVHPMIDQVAISNGLAWSPDHTSFYFIDSPTKQVMTYSYNKETGHIHSPSVAVTFPEGVGVPDGMTMDEEGMLWIAHFGGARVSRWNPISGELLNEYPIPAQNVTSCTFGGPERKDLFITTASAKTNDNTLKKHPYSGAVFRIRTSVRGLKTSLFKG</sequence>
<dbReference type="PRINTS" id="PR01790">
    <property type="entry name" value="SMP30FAMILY"/>
</dbReference>
<keyword evidence="4" id="KW-1185">Reference proteome</keyword>
<dbReference type="Gene3D" id="2.120.10.30">
    <property type="entry name" value="TolB, C-terminal domain"/>
    <property type="match status" value="1"/>
</dbReference>
<dbReference type="EMBL" id="JBHLTP010000003">
    <property type="protein sequence ID" value="MFC0523268.1"/>
    <property type="molecule type" value="Genomic_DNA"/>
</dbReference>
<comment type="similarity">
    <text evidence="1">Belongs to the SMP-30/CGR1 family.</text>
</comment>
<evidence type="ECO:0000256" key="1">
    <source>
        <dbReference type="ARBA" id="ARBA00008853"/>
    </source>
</evidence>
<reference evidence="3 4" key="1">
    <citation type="submission" date="2024-09" db="EMBL/GenBank/DDBJ databases">
        <authorList>
            <person name="Sun Q."/>
            <person name="Mori K."/>
        </authorList>
    </citation>
    <scope>NUCLEOTIDE SEQUENCE [LARGE SCALE GENOMIC DNA]</scope>
    <source>
        <strain evidence="3 4">NCAIM B.02529</strain>
    </source>
</reference>
<proteinExistence type="inferred from homology"/>
<dbReference type="InterPro" id="IPR013658">
    <property type="entry name" value="SGL"/>
</dbReference>
<dbReference type="RefSeq" id="WP_377345816.1">
    <property type="nucleotide sequence ID" value="NZ_JBHLTP010000003.1"/>
</dbReference>
<protein>
    <submittedName>
        <fullName evidence="3">SMP-30/gluconolactonase/LRE family protein</fullName>
        <ecNumber evidence="3">3.1.1.99</ecNumber>
    </submittedName>
</protein>
<comment type="caution">
    <text evidence="3">The sequence shown here is derived from an EMBL/GenBank/DDBJ whole genome shotgun (WGS) entry which is preliminary data.</text>
</comment>
<dbReference type="GO" id="GO:0016787">
    <property type="term" value="F:hydrolase activity"/>
    <property type="evidence" value="ECO:0007669"/>
    <property type="project" value="UniProtKB-KW"/>
</dbReference>
<dbReference type="EC" id="3.1.1.99" evidence="3"/>
<dbReference type="PANTHER" id="PTHR10907">
    <property type="entry name" value="REGUCALCIN"/>
    <property type="match status" value="1"/>
</dbReference>
<name>A0ABV6LLI8_9BACI</name>
<dbReference type="Pfam" id="PF08450">
    <property type="entry name" value="SGL"/>
    <property type="match status" value="1"/>
</dbReference>